<accession>A0A0R3QCU0</accession>
<feature type="transmembrane region" description="Helical" evidence="1">
    <location>
        <begin position="7"/>
        <end position="24"/>
    </location>
</feature>
<sequence>LKHQTKCKPCIVVVVVGYVLAYYFQYKQCILIANHLLPHSIEHNVQ</sequence>
<keyword evidence="1" id="KW-0812">Transmembrane</keyword>
<keyword evidence="1" id="KW-0472">Membrane</keyword>
<name>A0A0R3QCU0_9BILA</name>
<protein>
    <submittedName>
        <fullName evidence="2">Ovule protein</fullName>
    </submittedName>
</protein>
<dbReference type="WBParaSite" id="BTMF_0000417001-mRNA-1">
    <property type="protein sequence ID" value="BTMF_0000417001-mRNA-1"/>
    <property type="gene ID" value="BTMF_0000417001"/>
</dbReference>
<organism evidence="2">
    <name type="scientific">Brugia timori</name>
    <dbReference type="NCBI Taxonomy" id="42155"/>
    <lineage>
        <taxon>Eukaryota</taxon>
        <taxon>Metazoa</taxon>
        <taxon>Ecdysozoa</taxon>
        <taxon>Nematoda</taxon>
        <taxon>Chromadorea</taxon>
        <taxon>Rhabditida</taxon>
        <taxon>Spirurina</taxon>
        <taxon>Spiruromorpha</taxon>
        <taxon>Filarioidea</taxon>
        <taxon>Onchocercidae</taxon>
        <taxon>Brugia</taxon>
    </lineage>
</organism>
<evidence type="ECO:0000256" key="1">
    <source>
        <dbReference type="SAM" id="Phobius"/>
    </source>
</evidence>
<keyword evidence="1" id="KW-1133">Transmembrane helix</keyword>
<reference evidence="2" key="1">
    <citation type="submission" date="2017-02" db="UniProtKB">
        <authorList>
            <consortium name="WormBaseParasite"/>
        </authorList>
    </citation>
    <scope>IDENTIFICATION</scope>
</reference>
<dbReference type="AlphaFoldDB" id="A0A0R3QCU0"/>
<evidence type="ECO:0000313" key="2">
    <source>
        <dbReference type="WBParaSite" id="BTMF_0000417001-mRNA-1"/>
    </source>
</evidence>
<proteinExistence type="predicted"/>